<dbReference type="InterPro" id="IPR017853">
    <property type="entry name" value="GH"/>
</dbReference>
<evidence type="ECO:0000259" key="5">
    <source>
        <dbReference type="Pfam" id="PF00150"/>
    </source>
</evidence>
<dbReference type="GO" id="GO:1904462">
    <property type="term" value="P:ergosteryl 3-beta-D-glucoside catabolic process"/>
    <property type="evidence" value="ECO:0007669"/>
    <property type="project" value="EnsemblFungi"/>
</dbReference>
<dbReference type="PANTHER" id="PTHR31308:SF5">
    <property type="entry name" value="ERGOSTERYL-BETA-GLUCOSIDASE"/>
    <property type="match status" value="1"/>
</dbReference>
<reference evidence="8 10" key="3">
    <citation type="submission" date="2017-05" db="EMBL/GenBank/DDBJ databases">
        <title>The Genome Sequence of Candida krusei Ckrusei653.</title>
        <authorList>
            <person name="Cuomo C."/>
            <person name="Forche A."/>
            <person name="Young S."/>
            <person name="Abouelleil A."/>
            <person name="Cao P."/>
            <person name="Chapman S."/>
            <person name="Cusick C."/>
            <person name="Shea T."/>
            <person name="Nusbaum C."/>
            <person name="Birren B."/>
        </authorList>
    </citation>
    <scope>NUCLEOTIDE SEQUENCE [LARGE SCALE GENOMIC DNA]</scope>
    <source>
        <strain evidence="8 10">Ckrusei653</strain>
    </source>
</reference>
<dbReference type="InterPro" id="IPR041036">
    <property type="entry name" value="GH5_C"/>
</dbReference>
<sequence length="811" mass="92464">MLSKPSLGRKIIGRVDERDFINTIMRDPIVTKPLLVNNKGQIVERDTGRVVHLNGINFASNAKLPHTPIQKTHFNPETCGFYGEGDSVSFTNRPFSLDDAYEHISRIKQCGYNTIRFVITWEAIEHEGPGIYDTDYVDYVIKLFQVIYEVGGIYVFIDPHQDVWSRYSGGSGAPMWTLYAAGLEPRNFKETLAAKLHHMCPDPSKFTKMVWATNYGRLASQVMFTLFYSGKIFAPKAMLNGKNIQDFLQDNFIEAFGYLMDRLKDRIPHIFDSCLLGVETMNEPNSGFFGFSDLNHCSESQKLKLDEFPTPIQAMRLGMGFPESVDTYSLTIFGPLKNGSKWIDPKGIRAWVTKEDNRDNVYGFKRSPYWELGKCIFGQHGVWDIHTGELIKPDYFKVHPETGEYLDEDKFINGPILTCWGKFRKRMRQVDENMFLILQPPVLQIPPRIENDLRYVDDKTMIALHYYDGMSLMFQKWNRIMNVDTLGIIRGRYINPIFGLNLGESNIRKSIRKQLKEMENESKNNAGYGIPVIFTETGMPFNMEEKRAYKSGCYDSQEAATDAILSGLESERLHFTFWCYNPENCHKWGDYWNLEDFSIYSNNENDKKVFIRGNSYKEWLDKNAGKSIGEYTPQTGSSADSDDATSIQASTASDDSNTTKLLLRESTKQYNGSGAQEPLELNLFDGIRALNSIVRPVVMATNGTVTVCEYNYLTKDFHLEVSSVVPKCDVYPDIITLPRCHYNNNNYSLNVSDGSVQVKGNHLLQWIEWDHSGVSSGNVTLDISINKEIPRNMRGSDALCGNLKELACGYV</sequence>
<evidence type="ECO:0000256" key="4">
    <source>
        <dbReference type="SAM" id="MobiDB-lite"/>
    </source>
</evidence>
<protein>
    <submittedName>
        <fullName evidence="7">Uncharacterized protein</fullName>
    </submittedName>
</protein>
<evidence type="ECO:0000313" key="7">
    <source>
        <dbReference type="EMBL" id="KGK37392.1"/>
    </source>
</evidence>
<dbReference type="Proteomes" id="UP000029867">
    <property type="component" value="Unassembled WGS sequence"/>
</dbReference>
<evidence type="ECO:0000313" key="10">
    <source>
        <dbReference type="Proteomes" id="UP000195871"/>
    </source>
</evidence>
<dbReference type="EMBL" id="NHMM01000001">
    <property type="protein sequence ID" value="OUT24143.1"/>
    <property type="molecule type" value="Genomic_DNA"/>
</dbReference>
<feature type="domain" description="Glycoside hydrolase family 5" evidence="5">
    <location>
        <begin position="102"/>
        <end position="164"/>
    </location>
</feature>
<dbReference type="GO" id="GO:0005829">
    <property type="term" value="C:cytosol"/>
    <property type="evidence" value="ECO:0007669"/>
    <property type="project" value="EnsemblFungi"/>
</dbReference>
<gene>
    <name evidence="8" type="ORF">CAS74_000527</name>
    <name evidence="7" type="ORF">JL09_g3421</name>
</gene>
<dbReference type="Pfam" id="PF18564">
    <property type="entry name" value="Glyco_hydro_5_C"/>
    <property type="match status" value="1"/>
</dbReference>
<accession>A0A099NZR8</accession>
<dbReference type="GO" id="GO:0000272">
    <property type="term" value="P:polysaccharide catabolic process"/>
    <property type="evidence" value="ECO:0007669"/>
    <property type="project" value="InterPro"/>
</dbReference>
<evidence type="ECO:0000256" key="2">
    <source>
        <dbReference type="ARBA" id="ARBA00022801"/>
    </source>
</evidence>
<dbReference type="VEuPathDB" id="FungiDB:C5L36_0C05140"/>
<dbReference type="PANTHER" id="PTHR31308">
    <property type="match status" value="1"/>
</dbReference>
<reference evidence="9" key="1">
    <citation type="journal article" date="2014" name="Microb. Cell Fact.">
        <title>Exploiting Issatchenkia orientalis SD108 for succinic acid production.</title>
        <authorList>
            <person name="Xiao H."/>
            <person name="Shao Z."/>
            <person name="Jiang Y."/>
            <person name="Dole S."/>
            <person name="Zhao H."/>
        </authorList>
    </citation>
    <scope>NUCLEOTIDE SEQUENCE [LARGE SCALE GENOMIC DNA]</scope>
    <source>
        <strain evidence="9">SD108</strain>
    </source>
</reference>
<comment type="caution">
    <text evidence="7">The sequence shown here is derived from an EMBL/GenBank/DDBJ whole genome shotgun (WGS) entry which is preliminary data.</text>
</comment>
<name>A0A099NZR8_PICKU</name>
<evidence type="ECO:0000313" key="8">
    <source>
        <dbReference type="EMBL" id="OUT24143.1"/>
    </source>
</evidence>
<dbReference type="eggNOG" id="ENOG502QPU8">
    <property type="taxonomic scope" value="Eukaryota"/>
</dbReference>
<dbReference type="Gene3D" id="3.20.20.80">
    <property type="entry name" value="Glycosidases"/>
    <property type="match status" value="2"/>
</dbReference>
<dbReference type="AlphaFoldDB" id="A0A099NZR8"/>
<dbReference type="Pfam" id="PF00150">
    <property type="entry name" value="Cellulase"/>
    <property type="match status" value="1"/>
</dbReference>
<feature type="compositionally biased region" description="Low complexity" evidence="4">
    <location>
        <begin position="644"/>
        <end position="656"/>
    </location>
</feature>
<dbReference type="SUPFAM" id="SSF51445">
    <property type="entry name" value="(Trans)glycosidases"/>
    <property type="match status" value="2"/>
</dbReference>
<evidence type="ECO:0000259" key="6">
    <source>
        <dbReference type="Pfam" id="PF18564"/>
    </source>
</evidence>
<dbReference type="GO" id="GO:0050295">
    <property type="term" value="F:steryl-beta-glucosidase activity"/>
    <property type="evidence" value="ECO:0007669"/>
    <property type="project" value="EnsemblFungi"/>
</dbReference>
<evidence type="ECO:0000256" key="3">
    <source>
        <dbReference type="ARBA" id="ARBA00023295"/>
    </source>
</evidence>
<dbReference type="HOGENOM" id="CLU_009024_0_1_1"/>
<feature type="domain" description="Glycoside hydrolase family 5 C-terminal" evidence="6">
    <location>
        <begin position="695"/>
        <end position="776"/>
    </location>
</feature>
<keyword evidence="2" id="KW-0378">Hydrolase</keyword>
<feature type="region of interest" description="Disordered" evidence="4">
    <location>
        <begin position="630"/>
        <end position="657"/>
    </location>
</feature>
<keyword evidence="3" id="KW-0326">Glycosidase</keyword>
<dbReference type="InterPro" id="IPR001547">
    <property type="entry name" value="Glyco_hydro_5"/>
</dbReference>
<comment type="similarity">
    <text evidence="1">Belongs to the glycosyl hydrolase 5 (cellulase A) family.</text>
</comment>
<organism evidence="7 9">
    <name type="scientific">Pichia kudriavzevii</name>
    <name type="common">Yeast</name>
    <name type="synonym">Issatchenkia orientalis</name>
    <dbReference type="NCBI Taxonomy" id="4909"/>
    <lineage>
        <taxon>Eukaryota</taxon>
        <taxon>Fungi</taxon>
        <taxon>Dikarya</taxon>
        <taxon>Ascomycota</taxon>
        <taxon>Saccharomycotina</taxon>
        <taxon>Pichiomycetes</taxon>
        <taxon>Pichiales</taxon>
        <taxon>Pichiaceae</taxon>
        <taxon>Pichia</taxon>
    </lineage>
</organism>
<dbReference type="Proteomes" id="UP000195871">
    <property type="component" value="Unassembled WGS sequence"/>
</dbReference>
<dbReference type="InterPro" id="IPR052066">
    <property type="entry name" value="Glycosphingolipid_Hydrolases"/>
</dbReference>
<evidence type="ECO:0000313" key="9">
    <source>
        <dbReference type="Proteomes" id="UP000029867"/>
    </source>
</evidence>
<proteinExistence type="inferred from homology"/>
<dbReference type="EMBL" id="JQFK01000037">
    <property type="protein sequence ID" value="KGK37392.1"/>
    <property type="molecule type" value="Genomic_DNA"/>
</dbReference>
<reference evidence="7" key="2">
    <citation type="submission" date="2014-08" db="EMBL/GenBank/DDBJ databases">
        <title>Exploiting Issatchenkia orientalis SD108 for Succinic Acid Production.</title>
        <authorList>
            <person name="Xiao H."/>
            <person name="Shao Z."/>
            <person name="Jiang Y."/>
            <person name="Dole S."/>
            <person name="Zhao H."/>
        </authorList>
    </citation>
    <scope>NUCLEOTIDE SEQUENCE [LARGE SCALE GENOMIC DNA]</scope>
    <source>
        <strain evidence="7">SD108</strain>
    </source>
</reference>
<dbReference type="FunFam" id="3.20.20.80:FF:000174">
    <property type="entry name" value="YIR007W-like protein"/>
    <property type="match status" value="1"/>
</dbReference>
<evidence type="ECO:0000256" key="1">
    <source>
        <dbReference type="ARBA" id="ARBA00005641"/>
    </source>
</evidence>